<evidence type="ECO:0000256" key="1">
    <source>
        <dbReference type="SAM" id="MobiDB-lite"/>
    </source>
</evidence>
<organism evidence="2 3">
    <name type="scientific">Apiospora marii</name>
    <dbReference type="NCBI Taxonomy" id="335849"/>
    <lineage>
        <taxon>Eukaryota</taxon>
        <taxon>Fungi</taxon>
        <taxon>Dikarya</taxon>
        <taxon>Ascomycota</taxon>
        <taxon>Pezizomycotina</taxon>
        <taxon>Sordariomycetes</taxon>
        <taxon>Xylariomycetidae</taxon>
        <taxon>Amphisphaeriales</taxon>
        <taxon>Apiosporaceae</taxon>
        <taxon>Apiospora</taxon>
    </lineage>
</organism>
<accession>A0ABR1R8K7</accession>
<protein>
    <submittedName>
        <fullName evidence="2">Uncharacterized protein</fullName>
    </submittedName>
</protein>
<sequence>MQFLQFSPPESTLSCIASRRTSSPTQPPHSFGTLHHHRQWVHAVKSGRNVGNPTGREKDTKDKQKGGKGGGRDHGQGADRVSADSTT</sequence>
<reference evidence="2 3" key="1">
    <citation type="submission" date="2023-01" db="EMBL/GenBank/DDBJ databases">
        <title>Analysis of 21 Apiospora genomes using comparative genomics revels a genus with tremendous synthesis potential of carbohydrate active enzymes and secondary metabolites.</title>
        <authorList>
            <person name="Sorensen T."/>
        </authorList>
    </citation>
    <scope>NUCLEOTIDE SEQUENCE [LARGE SCALE GENOMIC DNA]</scope>
    <source>
        <strain evidence="2 3">CBS 20057</strain>
    </source>
</reference>
<proteinExistence type="predicted"/>
<comment type="caution">
    <text evidence="2">The sequence shown here is derived from an EMBL/GenBank/DDBJ whole genome shotgun (WGS) entry which is preliminary data.</text>
</comment>
<evidence type="ECO:0000313" key="3">
    <source>
        <dbReference type="Proteomes" id="UP001396898"/>
    </source>
</evidence>
<feature type="compositionally biased region" description="Basic and acidic residues" evidence="1">
    <location>
        <begin position="55"/>
        <end position="77"/>
    </location>
</feature>
<keyword evidence="3" id="KW-1185">Reference proteome</keyword>
<evidence type="ECO:0000313" key="2">
    <source>
        <dbReference type="EMBL" id="KAK8001998.1"/>
    </source>
</evidence>
<feature type="region of interest" description="Disordered" evidence="1">
    <location>
        <begin position="17"/>
        <end position="87"/>
    </location>
</feature>
<name>A0ABR1R8K7_9PEZI</name>
<dbReference type="Proteomes" id="UP001396898">
    <property type="component" value="Unassembled WGS sequence"/>
</dbReference>
<dbReference type="EMBL" id="JAQQWI010000018">
    <property type="protein sequence ID" value="KAK8001998.1"/>
    <property type="molecule type" value="Genomic_DNA"/>
</dbReference>
<gene>
    <name evidence="2" type="ORF">PG991_014220</name>
</gene>